<organism evidence="2 3">
    <name type="scientific">Acidithrix ferrooxidans</name>
    <dbReference type="NCBI Taxonomy" id="1280514"/>
    <lineage>
        <taxon>Bacteria</taxon>
        <taxon>Bacillati</taxon>
        <taxon>Actinomycetota</taxon>
        <taxon>Acidimicrobiia</taxon>
        <taxon>Acidimicrobiales</taxon>
        <taxon>Acidimicrobiaceae</taxon>
        <taxon>Acidithrix</taxon>
    </lineage>
</organism>
<reference evidence="2 3" key="1">
    <citation type="submission" date="2015-01" db="EMBL/GenBank/DDBJ databases">
        <title>Draft genome of the acidophilic iron oxidizer Acidithrix ferrooxidans strain Py-F3.</title>
        <authorList>
            <person name="Poehlein A."/>
            <person name="Eisen S."/>
            <person name="Schloemann M."/>
            <person name="Johnson B.D."/>
            <person name="Daniel R."/>
            <person name="Muehling M."/>
        </authorList>
    </citation>
    <scope>NUCLEOTIDE SEQUENCE [LARGE SCALE GENOMIC DNA]</scope>
    <source>
        <strain evidence="2 3">Py-F3</strain>
    </source>
</reference>
<proteinExistence type="predicted"/>
<evidence type="ECO:0000313" key="2">
    <source>
        <dbReference type="EMBL" id="KJF17721.1"/>
    </source>
</evidence>
<dbReference type="Proteomes" id="UP000032360">
    <property type="component" value="Unassembled WGS sequence"/>
</dbReference>
<dbReference type="EMBL" id="JXYS01000031">
    <property type="protein sequence ID" value="KJF17721.1"/>
    <property type="molecule type" value="Genomic_DNA"/>
</dbReference>
<feature type="region of interest" description="Disordered" evidence="1">
    <location>
        <begin position="1"/>
        <end position="58"/>
    </location>
</feature>
<evidence type="ECO:0000313" key="3">
    <source>
        <dbReference type="Proteomes" id="UP000032360"/>
    </source>
</evidence>
<feature type="compositionally biased region" description="Basic and acidic residues" evidence="1">
    <location>
        <begin position="1"/>
        <end position="11"/>
    </location>
</feature>
<protein>
    <submittedName>
        <fullName evidence="2">Uncharacterized protein</fullName>
    </submittedName>
</protein>
<accession>A0A0D8HKW9</accession>
<dbReference type="AlphaFoldDB" id="A0A0D8HKW9"/>
<sequence>MPKLQFDRIDESATQADSTRHRLNHGLNHRPINPSPTEEEQIGLHPITKSDGPTLDER</sequence>
<gene>
    <name evidence="2" type="ORF">AXFE_14290</name>
</gene>
<evidence type="ECO:0000256" key="1">
    <source>
        <dbReference type="SAM" id="MobiDB-lite"/>
    </source>
</evidence>
<name>A0A0D8HKW9_9ACTN</name>
<comment type="caution">
    <text evidence="2">The sequence shown here is derived from an EMBL/GenBank/DDBJ whole genome shotgun (WGS) entry which is preliminary data.</text>
</comment>
<dbReference type="STRING" id="1280514.AXFE_14290"/>
<keyword evidence="3" id="KW-1185">Reference proteome</keyword>